<evidence type="ECO:0000313" key="1">
    <source>
        <dbReference type="EMBL" id="KAF9483457.1"/>
    </source>
</evidence>
<dbReference type="EMBL" id="MU155153">
    <property type="protein sequence ID" value="KAF9483457.1"/>
    <property type="molecule type" value="Genomic_DNA"/>
</dbReference>
<organism evidence="1 2">
    <name type="scientific">Pholiota conissans</name>
    <dbReference type="NCBI Taxonomy" id="109636"/>
    <lineage>
        <taxon>Eukaryota</taxon>
        <taxon>Fungi</taxon>
        <taxon>Dikarya</taxon>
        <taxon>Basidiomycota</taxon>
        <taxon>Agaricomycotina</taxon>
        <taxon>Agaricomycetes</taxon>
        <taxon>Agaricomycetidae</taxon>
        <taxon>Agaricales</taxon>
        <taxon>Agaricineae</taxon>
        <taxon>Strophariaceae</taxon>
        <taxon>Pholiota</taxon>
    </lineage>
</organism>
<accession>A0A9P6CXX6</accession>
<comment type="caution">
    <text evidence="1">The sequence shown here is derived from an EMBL/GenBank/DDBJ whole genome shotgun (WGS) entry which is preliminary data.</text>
</comment>
<dbReference type="Proteomes" id="UP000807469">
    <property type="component" value="Unassembled WGS sequence"/>
</dbReference>
<name>A0A9P6CXX6_9AGAR</name>
<sequence length="264" mass="29679">MSGIPQVTLPSGDFVSIFSDQLYAAFATLPPGSQRKTIRHVEEFLDELHANGSLSHLVSLGYLNESDSKQLSPEEVAKVRETILDRTAWQLTIYLRHSTPSRISEALAPLTFIVETCKRINGSYAIDVVPTLFLAVCLSRIAGEEEAALQTFKQAFLKIRPDIPPLNIIWARANKARLLRHMHRTAEAELEENFTRQWVIRNQSKLKPSLVRSSLSDDVDTGAYILDHPDVVQSFQKMEENDSSESITTAMIKMARADSMRVLL</sequence>
<keyword evidence="2" id="KW-1185">Reference proteome</keyword>
<dbReference type="OrthoDB" id="5395091at2759"/>
<dbReference type="AlphaFoldDB" id="A0A9P6CXX6"/>
<gene>
    <name evidence="1" type="ORF">BDN70DRAFT_918361</name>
</gene>
<proteinExistence type="predicted"/>
<evidence type="ECO:0000313" key="2">
    <source>
        <dbReference type="Proteomes" id="UP000807469"/>
    </source>
</evidence>
<reference evidence="1" key="1">
    <citation type="submission" date="2020-11" db="EMBL/GenBank/DDBJ databases">
        <authorList>
            <consortium name="DOE Joint Genome Institute"/>
            <person name="Ahrendt S."/>
            <person name="Riley R."/>
            <person name="Andreopoulos W."/>
            <person name="Labutti K."/>
            <person name="Pangilinan J."/>
            <person name="Ruiz-Duenas F.J."/>
            <person name="Barrasa J.M."/>
            <person name="Sanchez-Garcia M."/>
            <person name="Camarero S."/>
            <person name="Miyauchi S."/>
            <person name="Serrano A."/>
            <person name="Linde D."/>
            <person name="Babiker R."/>
            <person name="Drula E."/>
            <person name="Ayuso-Fernandez I."/>
            <person name="Pacheco R."/>
            <person name="Padilla G."/>
            <person name="Ferreira P."/>
            <person name="Barriuso J."/>
            <person name="Kellner H."/>
            <person name="Castanera R."/>
            <person name="Alfaro M."/>
            <person name="Ramirez L."/>
            <person name="Pisabarro A.G."/>
            <person name="Kuo A."/>
            <person name="Tritt A."/>
            <person name="Lipzen A."/>
            <person name="He G."/>
            <person name="Yan M."/>
            <person name="Ng V."/>
            <person name="Cullen D."/>
            <person name="Martin F."/>
            <person name="Rosso M.-N."/>
            <person name="Henrissat B."/>
            <person name="Hibbett D."/>
            <person name="Martinez A.T."/>
            <person name="Grigoriev I.V."/>
        </authorList>
    </citation>
    <scope>NUCLEOTIDE SEQUENCE</scope>
    <source>
        <strain evidence="1">CIRM-BRFM 674</strain>
    </source>
</reference>
<protein>
    <submittedName>
        <fullName evidence="1">Uncharacterized protein</fullName>
    </submittedName>
</protein>